<dbReference type="EMBL" id="SSOP01000253">
    <property type="protein sequence ID" value="KAB5589562.1"/>
    <property type="molecule type" value="Genomic_DNA"/>
</dbReference>
<evidence type="ECO:0000256" key="3">
    <source>
        <dbReference type="ARBA" id="ARBA00022679"/>
    </source>
</evidence>
<gene>
    <name evidence="8" type="ORF">CTheo_6988</name>
</gene>
<protein>
    <recommendedName>
        <fullName evidence="6">Ribosomal RNA-processing protein 8</fullName>
        <ecNumber evidence="6">2.1.1.-</ecNumber>
    </recommendedName>
</protein>
<sequence>MQSSKTKPVDLDRLLGEVGRVNKDRGGKQKRGGKSSKGGESGDRQVGESKPKKPKEDTPTSELQQLVRTKLQGSRFRMINETLYKSSSEQAHAMMRREPEMYAEASDGVMAGESGGHDMWLVEVAPGAECSGRLGMRRCAAGQAAGPNRDECGVI</sequence>
<feature type="compositionally biased region" description="Basic and acidic residues" evidence="7">
    <location>
        <begin position="7"/>
        <end position="27"/>
    </location>
</feature>
<dbReference type="GO" id="GO:0006364">
    <property type="term" value="P:rRNA processing"/>
    <property type="evidence" value="ECO:0007669"/>
    <property type="project" value="UniProtKB-UniRule"/>
</dbReference>
<comment type="function">
    <text evidence="6">S-adenosyl-L-methionine-dependent methyltransferase that specifically methylates the N(1) position of adenine in helix 25.1 in 25S rRNA. Required both for ribosomal 40S and 60S subunits biogenesis. Required for efficient pre-rRNA cleavage at site A2.</text>
</comment>
<keyword evidence="9" id="KW-1185">Reference proteome</keyword>
<name>A0A5N5QCU4_9AGAM</name>
<proteinExistence type="inferred from homology"/>
<dbReference type="Proteomes" id="UP000383932">
    <property type="component" value="Unassembled WGS sequence"/>
</dbReference>
<dbReference type="PANTHER" id="PTHR12787">
    <property type="entry name" value="RIBOSOMAL RNA-PROCESSING PROTEIN 8"/>
    <property type="match status" value="1"/>
</dbReference>
<dbReference type="EC" id="2.1.1.-" evidence="6"/>
<evidence type="ECO:0000256" key="5">
    <source>
        <dbReference type="ARBA" id="ARBA00023242"/>
    </source>
</evidence>
<keyword evidence="5 6" id="KW-0539">Nucleus</keyword>
<dbReference type="Pfam" id="PF05148">
    <property type="entry name" value="Methyltransf_8"/>
    <property type="match status" value="1"/>
</dbReference>
<dbReference type="PANTHER" id="PTHR12787:SF0">
    <property type="entry name" value="RIBOSOMAL RNA-PROCESSING PROTEIN 8"/>
    <property type="match status" value="1"/>
</dbReference>
<dbReference type="InterPro" id="IPR042036">
    <property type="entry name" value="RRP8_N"/>
</dbReference>
<organism evidence="8 9">
    <name type="scientific">Ceratobasidium theobromae</name>
    <dbReference type="NCBI Taxonomy" id="1582974"/>
    <lineage>
        <taxon>Eukaryota</taxon>
        <taxon>Fungi</taxon>
        <taxon>Dikarya</taxon>
        <taxon>Basidiomycota</taxon>
        <taxon>Agaricomycotina</taxon>
        <taxon>Agaricomycetes</taxon>
        <taxon>Cantharellales</taxon>
        <taxon>Ceratobasidiaceae</taxon>
        <taxon>Ceratobasidium</taxon>
    </lineage>
</organism>
<dbReference type="Gene3D" id="1.10.10.2150">
    <property type="entry name" value="Ribosomal RNA-processing protein 8, N-terminal domain"/>
    <property type="match status" value="1"/>
</dbReference>
<dbReference type="AlphaFoldDB" id="A0A5N5QCU4"/>
<evidence type="ECO:0000256" key="7">
    <source>
        <dbReference type="SAM" id="MobiDB-lite"/>
    </source>
</evidence>
<comment type="subcellular location">
    <subcellularLocation>
        <location evidence="6">Nucleus</location>
        <location evidence="6">Nucleolus</location>
    </subcellularLocation>
</comment>
<feature type="region of interest" description="Disordered" evidence="7">
    <location>
        <begin position="1"/>
        <end position="69"/>
    </location>
</feature>
<dbReference type="GO" id="GO:0032259">
    <property type="term" value="P:methylation"/>
    <property type="evidence" value="ECO:0007669"/>
    <property type="project" value="UniProtKB-KW"/>
</dbReference>
<comment type="caution">
    <text evidence="8">The sequence shown here is derived from an EMBL/GenBank/DDBJ whole genome shotgun (WGS) entry which is preliminary data.</text>
</comment>
<evidence type="ECO:0000256" key="1">
    <source>
        <dbReference type="ARBA" id="ARBA00022552"/>
    </source>
</evidence>
<evidence type="ECO:0000313" key="9">
    <source>
        <dbReference type="Proteomes" id="UP000383932"/>
    </source>
</evidence>
<comment type="similarity">
    <text evidence="6">Belongs to the methyltransferase superfamily. RRP8 family.</text>
</comment>
<evidence type="ECO:0000313" key="8">
    <source>
        <dbReference type="EMBL" id="KAB5589562.1"/>
    </source>
</evidence>
<evidence type="ECO:0000256" key="6">
    <source>
        <dbReference type="RuleBase" id="RU365074"/>
    </source>
</evidence>
<evidence type="ECO:0000256" key="2">
    <source>
        <dbReference type="ARBA" id="ARBA00022603"/>
    </source>
</evidence>
<feature type="compositionally biased region" description="Basic and acidic residues" evidence="7">
    <location>
        <begin position="40"/>
        <end position="58"/>
    </location>
</feature>
<keyword evidence="3 6" id="KW-0808">Transferase</keyword>
<accession>A0A5N5QCU4</accession>
<evidence type="ECO:0000256" key="4">
    <source>
        <dbReference type="ARBA" id="ARBA00022691"/>
    </source>
</evidence>
<keyword evidence="1 6" id="KW-0698">rRNA processing</keyword>
<dbReference type="GO" id="GO:0008168">
    <property type="term" value="F:methyltransferase activity"/>
    <property type="evidence" value="ECO:0007669"/>
    <property type="project" value="UniProtKB-KW"/>
</dbReference>
<keyword evidence="4 6" id="KW-0949">S-adenosyl-L-methionine</keyword>
<dbReference type="InterPro" id="IPR007823">
    <property type="entry name" value="RRP8"/>
</dbReference>
<reference evidence="8 9" key="1">
    <citation type="journal article" date="2019" name="Fungal Biol. Biotechnol.">
        <title>Draft genome sequence of fastidious pathogen Ceratobasidium theobromae, which causes vascular-streak dieback in Theobroma cacao.</title>
        <authorList>
            <person name="Ali S.S."/>
            <person name="Asman A."/>
            <person name="Shao J."/>
            <person name="Firmansyah A.P."/>
            <person name="Susilo A.W."/>
            <person name="Rosmana A."/>
            <person name="McMahon P."/>
            <person name="Junaid M."/>
            <person name="Guest D."/>
            <person name="Kheng T.Y."/>
            <person name="Meinhardt L.W."/>
            <person name="Bailey B.A."/>
        </authorList>
    </citation>
    <scope>NUCLEOTIDE SEQUENCE [LARGE SCALE GENOMIC DNA]</scope>
    <source>
        <strain evidence="8 9">CT2</strain>
    </source>
</reference>
<dbReference type="GO" id="GO:0005730">
    <property type="term" value="C:nucleolus"/>
    <property type="evidence" value="ECO:0007669"/>
    <property type="project" value="UniProtKB-SubCell"/>
</dbReference>
<keyword evidence="2 6" id="KW-0489">Methyltransferase</keyword>
<dbReference type="OrthoDB" id="10258825at2759"/>